<protein>
    <submittedName>
        <fullName evidence="1">Uncharacterized protein</fullName>
    </submittedName>
</protein>
<sequence length="367" mass="40296">MAHYLKLLLRDVKNSDRCEWDDNRKKFVLGSPPQLFTRVRVMGVVRGLANHMLEIDDGTATILVQATVAVSVGLGDLIDCLGELNPLHPRMKCQYIMSTQYAGIKLQPLTPRRSIYRVENPNMETLRFLEVLQLYKECYFSGRVLPTDPMDGVAPLPTVVKASLKRKFAPEGLPSLPSAALPTPAEYFFTVPEAECDRFASGARQLELRANKPPYAIVRAGDTVVVNGSFVTKVRATRTYSSLAKALAAEDSARLLPAGTSNGTLLAHRLAHAAAVQAYFRSYLSEHEERAAGVVVLEMGNPPVVVLSAEETSSLLYQQLEAAADGMTLEELAIACPQLKTQAILDAVTNMQMDGMIYVANLRYLVL</sequence>
<organism evidence="1 2">
    <name type="scientific">Achlya hypogyna</name>
    <name type="common">Oomycete</name>
    <name type="synonym">Protoachlya hypogyna</name>
    <dbReference type="NCBI Taxonomy" id="1202772"/>
    <lineage>
        <taxon>Eukaryota</taxon>
        <taxon>Sar</taxon>
        <taxon>Stramenopiles</taxon>
        <taxon>Oomycota</taxon>
        <taxon>Saprolegniomycetes</taxon>
        <taxon>Saprolegniales</taxon>
        <taxon>Achlyaceae</taxon>
        <taxon>Achlya</taxon>
    </lineage>
</organism>
<reference evidence="1 2" key="1">
    <citation type="journal article" date="2014" name="Genome Biol. Evol.">
        <title>The secreted proteins of Achlya hypogyna and Thraustotheca clavata identify the ancestral oomycete secretome and reveal gene acquisitions by horizontal gene transfer.</title>
        <authorList>
            <person name="Misner I."/>
            <person name="Blouin N."/>
            <person name="Leonard G."/>
            <person name="Richards T.A."/>
            <person name="Lane C.E."/>
        </authorList>
    </citation>
    <scope>NUCLEOTIDE SEQUENCE [LARGE SCALE GENOMIC DNA]</scope>
    <source>
        <strain evidence="1 2">ATCC 48635</strain>
    </source>
</reference>
<dbReference type="SUPFAM" id="SSF88697">
    <property type="entry name" value="PUA domain-like"/>
    <property type="match status" value="1"/>
</dbReference>
<dbReference type="Proteomes" id="UP000243579">
    <property type="component" value="Unassembled WGS sequence"/>
</dbReference>
<dbReference type="EMBL" id="JNBR01000084">
    <property type="protein sequence ID" value="OQR98475.1"/>
    <property type="molecule type" value="Genomic_DNA"/>
</dbReference>
<accession>A0A1V9ZKG4</accession>
<keyword evidence="2" id="KW-1185">Reference proteome</keyword>
<gene>
    <name evidence="1" type="ORF">ACHHYP_08589</name>
</gene>
<dbReference type="Gene3D" id="2.30.130.30">
    <property type="entry name" value="Hypothetical protein"/>
    <property type="match status" value="1"/>
</dbReference>
<name>A0A1V9ZKG4_ACHHY</name>
<dbReference type="InterPro" id="IPR015947">
    <property type="entry name" value="PUA-like_sf"/>
</dbReference>
<comment type="caution">
    <text evidence="1">The sequence shown here is derived from an EMBL/GenBank/DDBJ whole genome shotgun (WGS) entry which is preliminary data.</text>
</comment>
<evidence type="ECO:0000313" key="1">
    <source>
        <dbReference type="EMBL" id="OQR98475.1"/>
    </source>
</evidence>
<dbReference type="AlphaFoldDB" id="A0A1V9ZKG4"/>
<dbReference type="OrthoDB" id="112749at2759"/>
<evidence type="ECO:0000313" key="2">
    <source>
        <dbReference type="Proteomes" id="UP000243579"/>
    </source>
</evidence>
<proteinExistence type="predicted"/>